<dbReference type="Pfam" id="PF01300">
    <property type="entry name" value="Sua5_yciO_yrdC"/>
    <property type="match status" value="1"/>
</dbReference>
<evidence type="ECO:0000256" key="14">
    <source>
        <dbReference type="ARBA" id="ARBA00058524"/>
    </source>
</evidence>
<keyword evidence="7" id="KW-1003">Cell membrane</keyword>
<dbReference type="GO" id="GO:0005886">
    <property type="term" value="C:plasma membrane"/>
    <property type="evidence" value="ECO:0007669"/>
    <property type="project" value="UniProtKB-SubCell"/>
</dbReference>
<keyword evidence="9" id="KW-0808">Transferase</keyword>
<dbReference type="NCBIfam" id="TIGR00057">
    <property type="entry name" value="L-threonylcarbamoyladenylate synthase"/>
    <property type="match status" value="1"/>
</dbReference>
<evidence type="ECO:0000256" key="6">
    <source>
        <dbReference type="ARBA" id="ARBA00015492"/>
    </source>
</evidence>
<dbReference type="AlphaFoldDB" id="A0A2P2I8J1"/>
<dbReference type="InterPro" id="IPR050156">
    <property type="entry name" value="TC-AMP_synthase_SUA5"/>
</dbReference>
<dbReference type="InterPro" id="IPR017945">
    <property type="entry name" value="DHBP_synth_RibB-like_a/b_dom"/>
</dbReference>
<comment type="subunit">
    <text evidence="15">Interacts with RSC1A1.</text>
</comment>
<evidence type="ECO:0000256" key="9">
    <source>
        <dbReference type="ARBA" id="ARBA00022679"/>
    </source>
</evidence>
<accession>A0A2P2I8J1</accession>
<reference evidence="17" key="2">
    <citation type="journal article" date="2018" name="Biosci. Biotechnol. Biochem.">
        <title>Polysaccharide hydrolase of the hadal zone amphipods Hirondellea gigas.</title>
        <authorList>
            <person name="Kobayashi H."/>
            <person name="Nagahama T."/>
            <person name="Arai W."/>
            <person name="Sasagawa Y."/>
            <person name="Umeda M."/>
            <person name="Hayashi T."/>
            <person name="Nikaido I."/>
            <person name="Watanabe H."/>
            <person name="Oguri K."/>
            <person name="Kitazato H."/>
            <person name="Fujioka K."/>
            <person name="Kido Y."/>
            <person name="Takami H."/>
        </authorList>
    </citation>
    <scope>NUCLEOTIDE SEQUENCE</scope>
    <source>
        <tissue evidence="17">Whole body</tissue>
    </source>
</reference>
<evidence type="ECO:0000256" key="15">
    <source>
        <dbReference type="ARBA" id="ARBA00063146"/>
    </source>
</evidence>
<dbReference type="FunFam" id="3.90.870.10:FF:000007">
    <property type="entry name" value="YrdC N6-threonylcarbamoyltransferase domain containing"/>
    <property type="match status" value="1"/>
</dbReference>
<keyword evidence="12" id="KW-0472">Membrane</keyword>
<dbReference type="PANTHER" id="PTHR17490:SF10">
    <property type="entry name" value="THREONYLCARBAMOYL-AMP SYNTHASE"/>
    <property type="match status" value="1"/>
</dbReference>
<evidence type="ECO:0000259" key="16">
    <source>
        <dbReference type="PROSITE" id="PS51163"/>
    </source>
</evidence>
<comment type="catalytic activity">
    <reaction evidence="13">
        <text>L-threonine + hydrogencarbonate + ATP = L-threonylcarbamoyladenylate + diphosphate + H2O</text>
        <dbReference type="Rhea" id="RHEA:36407"/>
        <dbReference type="ChEBI" id="CHEBI:15377"/>
        <dbReference type="ChEBI" id="CHEBI:17544"/>
        <dbReference type="ChEBI" id="CHEBI:30616"/>
        <dbReference type="ChEBI" id="CHEBI:33019"/>
        <dbReference type="ChEBI" id="CHEBI:57926"/>
        <dbReference type="ChEBI" id="CHEBI:73682"/>
        <dbReference type="EC" id="2.7.7.87"/>
    </reaction>
</comment>
<evidence type="ECO:0000256" key="1">
    <source>
        <dbReference type="ARBA" id="ARBA00004173"/>
    </source>
</evidence>
<proteinExistence type="evidence at transcript level"/>
<evidence type="ECO:0000256" key="8">
    <source>
        <dbReference type="ARBA" id="ARBA00022490"/>
    </source>
</evidence>
<evidence type="ECO:0000256" key="12">
    <source>
        <dbReference type="ARBA" id="ARBA00023136"/>
    </source>
</evidence>
<dbReference type="PANTHER" id="PTHR17490">
    <property type="entry name" value="SUA5"/>
    <property type="match status" value="1"/>
</dbReference>
<dbReference type="GO" id="GO:0006450">
    <property type="term" value="P:regulation of translational fidelity"/>
    <property type="evidence" value="ECO:0007669"/>
    <property type="project" value="TreeGrafter"/>
</dbReference>
<keyword evidence="10" id="KW-0809">Transit peptide</keyword>
<dbReference type="GO" id="GO:0003725">
    <property type="term" value="F:double-stranded RNA binding"/>
    <property type="evidence" value="ECO:0007669"/>
    <property type="project" value="InterPro"/>
</dbReference>
<keyword evidence="11" id="KW-0496">Mitochondrion</keyword>
<protein>
    <recommendedName>
        <fullName evidence="6">Threonylcarbamoyl-AMP synthase</fullName>
        <ecNumber evidence="5">2.7.7.87</ecNumber>
    </recommendedName>
</protein>
<evidence type="ECO:0000313" key="17">
    <source>
        <dbReference type="EMBL" id="LAB70328.1"/>
    </source>
</evidence>
<organism evidence="17">
    <name type="scientific">Hirondellea gigas</name>
    <dbReference type="NCBI Taxonomy" id="1518452"/>
    <lineage>
        <taxon>Eukaryota</taxon>
        <taxon>Metazoa</taxon>
        <taxon>Ecdysozoa</taxon>
        <taxon>Arthropoda</taxon>
        <taxon>Crustacea</taxon>
        <taxon>Multicrustacea</taxon>
        <taxon>Malacostraca</taxon>
        <taxon>Eumalacostraca</taxon>
        <taxon>Peracarida</taxon>
        <taxon>Amphipoda</taxon>
        <taxon>Amphilochidea</taxon>
        <taxon>Lysianassida</taxon>
        <taxon>Lysianassidira</taxon>
        <taxon>Lysianassoidea</taxon>
        <taxon>Lysianassidae</taxon>
        <taxon>Hirondellea</taxon>
    </lineage>
</organism>
<dbReference type="EMBL" id="IACT01005332">
    <property type="protein sequence ID" value="LAC24495.1"/>
    <property type="molecule type" value="mRNA"/>
</dbReference>
<evidence type="ECO:0000256" key="11">
    <source>
        <dbReference type="ARBA" id="ARBA00023128"/>
    </source>
</evidence>
<reference evidence="18" key="1">
    <citation type="submission" date="2017-11" db="EMBL/GenBank/DDBJ databases">
        <title>The sensing device of the deep-sea amphipod.</title>
        <authorList>
            <person name="Kobayashi H."/>
            <person name="Nagahama T."/>
            <person name="Arai W."/>
            <person name="Sasagawa Y."/>
            <person name="Umeda M."/>
            <person name="Hayashi T."/>
            <person name="Nikaido I."/>
            <person name="Watanabe H."/>
            <person name="Oguri K."/>
            <person name="Kitazato H."/>
            <person name="Fujioka K."/>
            <person name="Kido Y."/>
            <person name="Takami H."/>
        </authorList>
    </citation>
    <scope>NUCLEOTIDE SEQUENCE</scope>
    <source>
        <tissue evidence="18">Whole body</tissue>
    </source>
</reference>
<evidence type="ECO:0000256" key="2">
    <source>
        <dbReference type="ARBA" id="ARBA00004202"/>
    </source>
</evidence>
<dbReference type="GO" id="GO:0061710">
    <property type="term" value="F:L-threonylcarbamoyladenylate synthase"/>
    <property type="evidence" value="ECO:0007669"/>
    <property type="project" value="UniProtKB-EC"/>
</dbReference>
<dbReference type="EMBL" id="IACF01004739">
    <property type="protein sequence ID" value="LAB70328.1"/>
    <property type="molecule type" value="mRNA"/>
</dbReference>
<feature type="domain" description="YrdC-like" evidence="16">
    <location>
        <begin position="42"/>
        <end position="232"/>
    </location>
</feature>
<dbReference type="PROSITE" id="PS51163">
    <property type="entry name" value="YRDC"/>
    <property type="match status" value="1"/>
</dbReference>
<dbReference type="GO" id="GO:0000049">
    <property type="term" value="F:tRNA binding"/>
    <property type="evidence" value="ECO:0007669"/>
    <property type="project" value="TreeGrafter"/>
</dbReference>
<comment type="function">
    <text evidence="14">Cytoplasmic and mitochondrial threonylcarbamoyl-AMP synthase required for the formation of a threonylcarbamoyl group on adenosine at position 37 (t(6)A37) in tRNAs that read codons beginning with adenine. Catalyzes the conversion of L-threonine, HCO(3)(-)/CO(2) and ATP to give threonylcarbamoyl-AMP (TC-AMP) as the acyladenylate intermediate, with the release of diphosphate. Participates in t(6)A37 formation in cytoplasmic and mitochondrial tRNAs. May regulate the activity of some transporters.</text>
</comment>
<evidence type="ECO:0000256" key="3">
    <source>
        <dbReference type="ARBA" id="ARBA00004496"/>
    </source>
</evidence>
<evidence type="ECO:0000313" key="18">
    <source>
        <dbReference type="EMBL" id="LAC24495.1"/>
    </source>
</evidence>
<evidence type="ECO:0000256" key="13">
    <source>
        <dbReference type="ARBA" id="ARBA00048366"/>
    </source>
</evidence>
<evidence type="ECO:0000256" key="10">
    <source>
        <dbReference type="ARBA" id="ARBA00022946"/>
    </source>
</evidence>
<dbReference type="Gene3D" id="3.90.870.10">
    <property type="entry name" value="DHBP synthase"/>
    <property type="match status" value="1"/>
</dbReference>
<comment type="similarity">
    <text evidence="4">Belongs to the SUA5 family.</text>
</comment>
<dbReference type="EC" id="2.7.7.87" evidence="5"/>
<dbReference type="GO" id="GO:0005739">
    <property type="term" value="C:mitochondrion"/>
    <property type="evidence" value="ECO:0007669"/>
    <property type="project" value="UniProtKB-SubCell"/>
</dbReference>
<evidence type="ECO:0000256" key="4">
    <source>
        <dbReference type="ARBA" id="ARBA00007663"/>
    </source>
</evidence>
<evidence type="ECO:0000256" key="5">
    <source>
        <dbReference type="ARBA" id="ARBA00012584"/>
    </source>
</evidence>
<evidence type="ECO:0000256" key="7">
    <source>
        <dbReference type="ARBA" id="ARBA00022475"/>
    </source>
</evidence>
<sequence>MHVLQSCCGHFLTRCYSSSGKFAVAAVCGMPAVVKLADGALCNHISSAAQILKSGGIVALPTDTLYGLAGLAQHATAVHDIYKVKCRNQAKPLAVCVAQVEDIYKWAEVTVPRELLVSLLPGPVTLIFKRTKALNKELNPETELVGIRIPDSDFIRKVTFACGAPLALTSANISNQQSPLEVEEFKELWPEVAGIFDGGRIKPDFLDDTSDETYPSLENEILSNIVLRSAARDPNKYHNKLTLSEDQKVRTIRNPSREGSTVVDLSVEGFFKIVRQGIALHNTVNVLNTRGLKLLL</sequence>
<keyword evidence="8" id="KW-0963">Cytoplasm</keyword>
<comment type="subcellular location">
    <subcellularLocation>
        <location evidence="2">Cell membrane</location>
        <topology evidence="2">Peripheral membrane protein</topology>
    </subcellularLocation>
    <subcellularLocation>
        <location evidence="3">Cytoplasm</location>
    </subcellularLocation>
    <subcellularLocation>
        <location evidence="1">Mitochondrion</location>
    </subcellularLocation>
</comment>
<dbReference type="SUPFAM" id="SSF55821">
    <property type="entry name" value="YrdC/RibB"/>
    <property type="match status" value="1"/>
</dbReference>
<dbReference type="InterPro" id="IPR006070">
    <property type="entry name" value="Sua5-like_dom"/>
</dbReference>
<name>A0A2P2I8J1_9CRUS</name>